<evidence type="ECO:0000256" key="1">
    <source>
        <dbReference type="SAM" id="MobiDB-lite"/>
    </source>
</evidence>
<accession>A0A284S4P2</accession>
<sequence>MTIQEQAFAWDDTESGHFREDFFPPIDIPIVPHTPWVLKNIPIPPGIYEEVCRIIKSKIDAGVYEPSNSSYRSRWFCVIKKDGKSLRLVHSLEPLNAVTITHSGILPATDELSEHFAGRACGGCLDLYVGYDEQDIAVGSRDYTTFQTPFGSMRLVKLPMGWTNSVPIFHEDVTHILREEIPHVTRPYIDDVPVRGPKTRYETEDGGFETIPENPGIRRFIWEHMQNMNRVVQRMKYCGGTFSGPKTFLCVEEMTVVGHLCTYEGRKIEPDRAGVISRWGPCQHLTDVRAFLGTCGVCRKFIKDYSKIAEPLVKLTRLNVPFEWDVEQQRAMNKLKEAVVTSPAIRPIDLTSKAEVGLCVDTSYKAAGFYIYQVNEKDPTKRYYVRFGSITMNKREARFSQPKRELYGLLQALKACQYWLIGIRNLEWDRTPLEIFTIAYPVTSASASTGTRGQKSIPIIRGNIRATDDPTRAAGTRIRGRYLHLPGYIQLPCIKPYKVNEEEEEEEERLTYDYGDTDEARRNRMGSCWGRLKGFEEGFRTLQQSGETVKKRLRYGPNKMMAKSDSDGNDRRAAP</sequence>
<dbReference type="SUPFAM" id="SSF56672">
    <property type="entry name" value="DNA/RNA polymerases"/>
    <property type="match status" value="1"/>
</dbReference>
<gene>
    <name evidence="3" type="ORF">ARMOST_19495</name>
</gene>
<dbReference type="Gene3D" id="3.30.70.270">
    <property type="match status" value="2"/>
</dbReference>
<protein>
    <recommendedName>
        <fullName evidence="2">Reverse transcriptase/retrotransposon-derived protein RNase H-like domain-containing protein</fullName>
    </recommendedName>
</protein>
<dbReference type="InterPro" id="IPR043128">
    <property type="entry name" value="Rev_trsase/Diguanyl_cyclase"/>
</dbReference>
<feature type="region of interest" description="Disordered" evidence="1">
    <location>
        <begin position="546"/>
        <end position="575"/>
    </location>
</feature>
<dbReference type="AlphaFoldDB" id="A0A284S4P2"/>
<feature type="domain" description="Reverse transcriptase/retrotransposon-derived protein RNase H-like" evidence="2">
    <location>
        <begin position="324"/>
        <end position="422"/>
    </location>
</feature>
<evidence type="ECO:0000313" key="3">
    <source>
        <dbReference type="EMBL" id="SJL15981.1"/>
    </source>
</evidence>
<evidence type="ECO:0000259" key="2">
    <source>
        <dbReference type="Pfam" id="PF17919"/>
    </source>
</evidence>
<dbReference type="InterPro" id="IPR041577">
    <property type="entry name" value="RT_RNaseH_2"/>
</dbReference>
<keyword evidence="4" id="KW-1185">Reference proteome</keyword>
<proteinExistence type="predicted"/>
<dbReference type="EMBL" id="FUEG01000032">
    <property type="protein sequence ID" value="SJL15981.1"/>
    <property type="molecule type" value="Genomic_DNA"/>
</dbReference>
<dbReference type="CDD" id="cd01647">
    <property type="entry name" value="RT_LTR"/>
    <property type="match status" value="1"/>
</dbReference>
<organism evidence="3 4">
    <name type="scientific">Armillaria ostoyae</name>
    <name type="common">Armillaria root rot fungus</name>
    <dbReference type="NCBI Taxonomy" id="47428"/>
    <lineage>
        <taxon>Eukaryota</taxon>
        <taxon>Fungi</taxon>
        <taxon>Dikarya</taxon>
        <taxon>Basidiomycota</taxon>
        <taxon>Agaricomycotina</taxon>
        <taxon>Agaricomycetes</taxon>
        <taxon>Agaricomycetidae</taxon>
        <taxon>Agaricales</taxon>
        <taxon>Marasmiineae</taxon>
        <taxon>Physalacriaceae</taxon>
        <taxon>Armillaria</taxon>
    </lineage>
</organism>
<feature type="compositionally biased region" description="Basic and acidic residues" evidence="1">
    <location>
        <begin position="562"/>
        <end position="575"/>
    </location>
</feature>
<evidence type="ECO:0000313" key="4">
    <source>
        <dbReference type="Proteomes" id="UP000219338"/>
    </source>
</evidence>
<dbReference type="Proteomes" id="UP000219338">
    <property type="component" value="Unassembled WGS sequence"/>
</dbReference>
<dbReference type="PANTHER" id="PTHR33064:SF37">
    <property type="entry name" value="RIBONUCLEASE H"/>
    <property type="match status" value="1"/>
</dbReference>
<name>A0A284S4P2_ARMOS</name>
<reference evidence="4" key="1">
    <citation type="journal article" date="2017" name="Nat. Ecol. Evol.">
        <title>Genome expansion and lineage-specific genetic innovations in the forest pathogenic fungi Armillaria.</title>
        <authorList>
            <person name="Sipos G."/>
            <person name="Prasanna A.N."/>
            <person name="Walter M.C."/>
            <person name="O'Connor E."/>
            <person name="Balint B."/>
            <person name="Krizsan K."/>
            <person name="Kiss B."/>
            <person name="Hess J."/>
            <person name="Varga T."/>
            <person name="Slot J."/>
            <person name="Riley R."/>
            <person name="Boka B."/>
            <person name="Rigling D."/>
            <person name="Barry K."/>
            <person name="Lee J."/>
            <person name="Mihaltcheva S."/>
            <person name="LaButti K."/>
            <person name="Lipzen A."/>
            <person name="Waldron R."/>
            <person name="Moloney N.M."/>
            <person name="Sperisen C."/>
            <person name="Kredics L."/>
            <person name="Vagvoelgyi C."/>
            <person name="Patrignani A."/>
            <person name="Fitzpatrick D."/>
            <person name="Nagy I."/>
            <person name="Doyle S."/>
            <person name="Anderson J.B."/>
            <person name="Grigoriev I.V."/>
            <person name="Gueldener U."/>
            <person name="Muensterkoetter M."/>
            <person name="Nagy L.G."/>
        </authorList>
    </citation>
    <scope>NUCLEOTIDE SEQUENCE [LARGE SCALE GENOMIC DNA]</scope>
    <source>
        <strain evidence="4">C18/9</strain>
    </source>
</reference>
<dbReference type="PANTHER" id="PTHR33064">
    <property type="entry name" value="POL PROTEIN"/>
    <property type="match status" value="1"/>
</dbReference>
<dbReference type="Gene3D" id="3.10.10.10">
    <property type="entry name" value="HIV Type 1 Reverse Transcriptase, subunit A, domain 1"/>
    <property type="match status" value="1"/>
</dbReference>
<dbReference type="InterPro" id="IPR051320">
    <property type="entry name" value="Viral_Replic_Matur_Polypro"/>
</dbReference>
<dbReference type="InterPro" id="IPR043502">
    <property type="entry name" value="DNA/RNA_pol_sf"/>
</dbReference>
<dbReference type="OrthoDB" id="5599163at2759"/>
<dbReference type="Pfam" id="PF17919">
    <property type="entry name" value="RT_RNaseH_2"/>
    <property type="match status" value="1"/>
</dbReference>